<name>A0A139AS60_GONPJ</name>
<dbReference type="InterPro" id="IPR009088">
    <property type="entry name" value="TFIIA_b-brl"/>
</dbReference>
<dbReference type="GO" id="GO:0005672">
    <property type="term" value="C:transcription factor TFIIA complex"/>
    <property type="evidence" value="ECO:0007669"/>
    <property type="project" value="EnsemblFungi"/>
</dbReference>
<dbReference type="InterPro" id="IPR009083">
    <property type="entry name" value="TFIIA_a-hlx"/>
</dbReference>
<keyword evidence="6 8" id="KW-0539">Nucleus</keyword>
<protein>
    <recommendedName>
        <fullName evidence="3 8">Transcription initiation factor IIA subunit 2</fullName>
    </recommendedName>
</protein>
<evidence type="ECO:0000256" key="1">
    <source>
        <dbReference type="ARBA" id="ARBA00004123"/>
    </source>
</evidence>
<gene>
    <name evidence="11" type="ORF">M427DRAFT_453628</name>
</gene>
<evidence type="ECO:0000259" key="10">
    <source>
        <dbReference type="Pfam" id="PF02751"/>
    </source>
</evidence>
<dbReference type="InterPro" id="IPR003194">
    <property type="entry name" value="TFIIA_gsu"/>
</dbReference>
<dbReference type="GO" id="GO:0060261">
    <property type="term" value="P:positive regulation of transcription initiation by RNA polymerase II"/>
    <property type="evidence" value="ECO:0007669"/>
    <property type="project" value="EnsemblFungi"/>
</dbReference>
<evidence type="ECO:0000256" key="2">
    <source>
        <dbReference type="ARBA" id="ARBA00007675"/>
    </source>
</evidence>
<comment type="function">
    <text evidence="7">TFIIA is a component of the transcription machinery of RNA polymerase II and plays an important role in transcriptional activation. TFIIA in a complex with TBP mediates transcriptional activity.</text>
</comment>
<keyword evidence="5 8" id="KW-0804">Transcription</keyword>
<dbReference type="Pfam" id="PF02751">
    <property type="entry name" value="TFIIA_gamma_C"/>
    <property type="match status" value="1"/>
</dbReference>
<evidence type="ECO:0000259" key="9">
    <source>
        <dbReference type="Pfam" id="PF02268"/>
    </source>
</evidence>
<dbReference type="EMBL" id="KQ965738">
    <property type="protein sequence ID" value="KXS19580.1"/>
    <property type="molecule type" value="Genomic_DNA"/>
</dbReference>
<dbReference type="InterPro" id="IPR015871">
    <property type="entry name" value="TFIIA_gsu_C"/>
</dbReference>
<comment type="similarity">
    <text evidence="2 8">Belongs to the TFIIA subunit 2 family.</text>
</comment>
<dbReference type="GO" id="GO:0017025">
    <property type="term" value="F:TBP-class protein binding"/>
    <property type="evidence" value="ECO:0007669"/>
    <property type="project" value="EnsemblFungi"/>
</dbReference>
<dbReference type="PANTHER" id="PTHR10966">
    <property type="entry name" value="TRANSCRIPTION INITIATION FACTOR IIA SUBUNIT 2"/>
    <property type="match status" value="1"/>
</dbReference>
<evidence type="ECO:0000313" key="11">
    <source>
        <dbReference type="EMBL" id="KXS19580.1"/>
    </source>
</evidence>
<feature type="domain" description="Transcription initiation factor IIA gamma subunit C-terminal" evidence="10">
    <location>
        <begin position="61"/>
        <end position="100"/>
    </location>
</feature>
<dbReference type="InterPro" id="IPR015872">
    <property type="entry name" value="TFIIA_gsu_N"/>
</dbReference>
<proteinExistence type="inferred from homology"/>
<dbReference type="SUPFAM" id="SSF47396">
    <property type="entry name" value="Transcription factor IIA (TFIIA), alpha-helical domain"/>
    <property type="match status" value="1"/>
</dbReference>
<evidence type="ECO:0000256" key="6">
    <source>
        <dbReference type="ARBA" id="ARBA00023242"/>
    </source>
</evidence>
<dbReference type="SUPFAM" id="SSF50784">
    <property type="entry name" value="Transcription factor IIA (TFIIA), beta-barrel domain"/>
    <property type="match status" value="1"/>
</dbReference>
<evidence type="ECO:0000313" key="12">
    <source>
        <dbReference type="Proteomes" id="UP000070544"/>
    </source>
</evidence>
<organism evidence="11 12">
    <name type="scientific">Gonapodya prolifera (strain JEL478)</name>
    <name type="common">Monoblepharis prolifera</name>
    <dbReference type="NCBI Taxonomy" id="1344416"/>
    <lineage>
        <taxon>Eukaryota</taxon>
        <taxon>Fungi</taxon>
        <taxon>Fungi incertae sedis</taxon>
        <taxon>Chytridiomycota</taxon>
        <taxon>Chytridiomycota incertae sedis</taxon>
        <taxon>Monoblepharidomycetes</taxon>
        <taxon>Monoblepharidales</taxon>
        <taxon>Gonapodyaceae</taxon>
        <taxon>Gonapodya</taxon>
    </lineage>
</organism>
<dbReference type="AlphaFoldDB" id="A0A139AS60"/>
<dbReference type="CDD" id="cd10145">
    <property type="entry name" value="TFIIA_gamma_N"/>
    <property type="match status" value="1"/>
</dbReference>
<evidence type="ECO:0000256" key="3">
    <source>
        <dbReference type="ARBA" id="ARBA00019928"/>
    </source>
</evidence>
<evidence type="ECO:0000256" key="7">
    <source>
        <dbReference type="ARBA" id="ARBA00024733"/>
    </source>
</evidence>
<dbReference type="GO" id="GO:0000979">
    <property type="term" value="F:RNA polymerase II core promoter sequence-specific DNA binding"/>
    <property type="evidence" value="ECO:0007669"/>
    <property type="project" value="EnsemblFungi"/>
</dbReference>
<accession>A0A139AS60</accession>
<keyword evidence="11" id="KW-0648">Protein biosynthesis</keyword>
<reference evidence="11 12" key="1">
    <citation type="journal article" date="2015" name="Genome Biol. Evol.">
        <title>Phylogenomic analyses indicate that early fungi evolved digesting cell walls of algal ancestors of land plants.</title>
        <authorList>
            <person name="Chang Y."/>
            <person name="Wang S."/>
            <person name="Sekimoto S."/>
            <person name="Aerts A.L."/>
            <person name="Choi C."/>
            <person name="Clum A."/>
            <person name="LaButti K.M."/>
            <person name="Lindquist E.A."/>
            <person name="Yee Ngan C."/>
            <person name="Ohm R.A."/>
            <person name="Salamov A.A."/>
            <person name="Grigoriev I.V."/>
            <person name="Spatafora J.W."/>
            <person name="Berbee M.L."/>
        </authorList>
    </citation>
    <scope>NUCLEOTIDE SEQUENCE [LARGE SCALE GENOMIC DNA]</scope>
    <source>
        <strain evidence="11 12">JEL478</strain>
    </source>
</reference>
<dbReference type="Gene3D" id="1.10.287.190">
    <property type="entry name" value="Transcription factor IIA gamma subunit, alpha-helical domain"/>
    <property type="match status" value="1"/>
</dbReference>
<keyword evidence="12" id="KW-1185">Reference proteome</keyword>
<dbReference type="Pfam" id="PF02268">
    <property type="entry name" value="TFIIA_gamma_N"/>
    <property type="match status" value="1"/>
</dbReference>
<dbReference type="FunFam" id="1.10.287.190:FF:000001">
    <property type="entry name" value="Transcription initiation factor IIA subunit 2"/>
    <property type="match status" value="1"/>
</dbReference>
<keyword evidence="4 8" id="KW-0805">Transcription regulation</keyword>
<dbReference type="Proteomes" id="UP000070544">
    <property type="component" value="Unassembled WGS sequence"/>
</dbReference>
<keyword evidence="11" id="KW-0396">Initiation factor</keyword>
<dbReference type="OMA" id="QYYELYR"/>
<evidence type="ECO:0000256" key="4">
    <source>
        <dbReference type="ARBA" id="ARBA00023015"/>
    </source>
</evidence>
<sequence length="109" mass="12219">MATAAEIYRSSTLGTALTESLDEMITNGQMDPHIAMKVLKQFDATVMETLNSRVRSKCTMKGKLHTFRFVDEIWTFELLKPTIKFDFETVTAAGKVKLVSTTAKRGPDE</sequence>
<dbReference type="CDD" id="cd10014">
    <property type="entry name" value="TFIIA_gamma_C"/>
    <property type="match status" value="1"/>
</dbReference>
<dbReference type="GO" id="GO:0003743">
    <property type="term" value="F:translation initiation factor activity"/>
    <property type="evidence" value="ECO:0007669"/>
    <property type="project" value="UniProtKB-KW"/>
</dbReference>
<comment type="subcellular location">
    <subcellularLocation>
        <location evidence="1 8">Nucleus</location>
    </subcellularLocation>
</comment>
<dbReference type="OrthoDB" id="586585at2759"/>
<evidence type="ECO:0000256" key="8">
    <source>
        <dbReference type="PIRNR" id="PIRNR009415"/>
    </source>
</evidence>
<dbReference type="GO" id="GO:0051123">
    <property type="term" value="P:RNA polymerase II preinitiation complex assembly"/>
    <property type="evidence" value="ECO:0007669"/>
    <property type="project" value="EnsemblFungi"/>
</dbReference>
<feature type="domain" description="Transcription initiation factor IIA gamma subunit N-terminal" evidence="9">
    <location>
        <begin position="6"/>
        <end position="50"/>
    </location>
</feature>
<dbReference type="PIRSF" id="PIRSF009415">
    <property type="entry name" value="Hum_TFIIA_gamma"/>
    <property type="match status" value="1"/>
</dbReference>
<dbReference type="STRING" id="1344416.A0A139AS60"/>
<dbReference type="Gene3D" id="2.30.18.10">
    <property type="entry name" value="Transcription factor IIA (TFIIA), beta-barrel domain"/>
    <property type="match status" value="1"/>
</dbReference>
<evidence type="ECO:0000256" key="5">
    <source>
        <dbReference type="ARBA" id="ARBA00023163"/>
    </source>
</evidence>